<name>A0ABN9QPL3_9DINO</name>
<keyword evidence="4" id="KW-1185">Reference proteome</keyword>
<gene>
    <name evidence="3" type="ORF">PCOR1329_LOCUS12014</name>
</gene>
<feature type="region of interest" description="Disordered" evidence="1">
    <location>
        <begin position="57"/>
        <end position="125"/>
    </location>
</feature>
<protein>
    <submittedName>
        <fullName evidence="3">Uncharacterized protein</fullName>
    </submittedName>
</protein>
<keyword evidence="2" id="KW-0812">Transmembrane</keyword>
<comment type="caution">
    <text evidence="3">The sequence shown here is derived from an EMBL/GenBank/DDBJ whole genome shotgun (WGS) entry which is preliminary data.</text>
</comment>
<feature type="compositionally biased region" description="Low complexity" evidence="1">
    <location>
        <begin position="1"/>
        <end position="18"/>
    </location>
</feature>
<keyword evidence="2" id="KW-0472">Membrane</keyword>
<feature type="transmembrane region" description="Helical" evidence="2">
    <location>
        <begin position="148"/>
        <end position="167"/>
    </location>
</feature>
<keyword evidence="2" id="KW-1133">Transmembrane helix</keyword>
<dbReference type="Proteomes" id="UP001189429">
    <property type="component" value="Unassembled WGS sequence"/>
</dbReference>
<proteinExistence type="predicted"/>
<feature type="region of interest" description="Disordered" evidence="1">
    <location>
        <begin position="1"/>
        <end position="45"/>
    </location>
</feature>
<evidence type="ECO:0000256" key="2">
    <source>
        <dbReference type="SAM" id="Phobius"/>
    </source>
</evidence>
<reference evidence="3" key="1">
    <citation type="submission" date="2023-10" db="EMBL/GenBank/DDBJ databases">
        <authorList>
            <person name="Chen Y."/>
            <person name="Shah S."/>
            <person name="Dougan E. K."/>
            <person name="Thang M."/>
            <person name="Chan C."/>
        </authorList>
    </citation>
    <scope>NUCLEOTIDE SEQUENCE [LARGE SCALE GENOMIC DNA]</scope>
</reference>
<feature type="compositionally biased region" description="Polar residues" evidence="1">
    <location>
        <begin position="19"/>
        <end position="32"/>
    </location>
</feature>
<evidence type="ECO:0000313" key="3">
    <source>
        <dbReference type="EMBL" id="CAK0805525.1"/>
    </source>
</evidence>
<evidence type="ECO:0000313" key="4">
    <source>
        <dbReference type="Proteomes" id="UP001189429"/>
    </source>
</evidence>
<sequence>MLRSCRGSRRAGSSTSPSLRSTTELRPSTLQQMGPKGTVWVEGRGWVPRELVPDVKYKGHRAPHGKSPESPGTTGSWQVLSASSRASTPTPLPTPPGTPASGSGAPPGPQPMDAAHGYRGPPAKKGKRLQGLAWLVRIGKFFSLLGQCWLPLVLLFFLAAVCPAYVFPNLARGADAAVSLVEDVADAGGTVALAAKNLTLAVSNVALSLARNSMGLVGEAWSGVDLVDCTLDVTGGRYVVDSSIPDRRGDPDSSELARTLQAVPSELSDEVWAAVGAISPRAPSASRLTARFNFSSRFFIWDWEIMLVDESYLALRVYYAALDFTVRWSNPLWVVTGADPGQELERITTRVNGAILGAVDADVVRRPLAKDEVLRLPGVSPPWWYRLARVILRQWDWFRFASGSRP</sequence>
<organism evidence="3 4">
    <name type="scientific">Prorocentrum cordatum</name>
    <dbReference type="NCBI Taxonomy" id="2364126"/>
    <lineage>
        <taxon>Eukaryota</taxon>
        <taxon>Sar</taxon>
        <taxon>Alveolata</taxon>
        <taxon>Dinophyceae</taxon>
        <taxon>Prorocentrales</taxon>
        <taxon>Prorocentraceae</taxon>
        <taxon>Prorocentrum</taxon>
    </lineage>
</organism>
<evidence type="ECO:0000256" key="1">
    <source>
        <dbReference type="SAM" id="MobiDB-lite"/>
    </source>
</evidence>
<feature type="compositionally biased region" description="Polar residues" evidence="1">
    <location>
        <begin position="70"/>
        <end position="80"/>
    </location>
</feature>
<dbReference type="EMBL" id="CAUYUJ010003481">
    <property type="protein sequence ID" value="CAK0805525.1"/>
    <property type="molecule type" value="Genomic_DNA"/>
</dbReference>
<accession>A0ABN9QPL3</accession>